<dbReference type="AlphaFoldDB" id="A0A1X7RW66"/>
<name>A0A1X7RW66_ZYMT9</name>
<organism evidence="1 2">
    <name type="scientific">Zymoseptoria tritici (strain ST99CH_3D7)</name>
    <dbReference type="NCBI Taxonomy" id="1276538"/>
    <lineage>
        <taxon>Eukaryota</taxon>
        <taxon>Fungi</taxon>
        <taxon>Dikarya</taxon>
        <taxon>Ascomycota</taxon>
        <taxon>Pezizomycotina</taxon>
        <taxon>Dothideomycetes</taxon>
        <taxon>Dothideomycetidae</taxon>
        <taxon>Mycosphaerellales</taxon>
        <taxon>Mycosphaerellaceae</taxon>
        <taxon>Zymoseptoria</taxon>
    </lineage>
</organism>
<evidence type="ECO:0000313" key="2">
    <source>
        <dbReference type="Proteomes" id="UP000215127"/>
    </source>
</evidence>
<proteinExistence type="predicted"/>
<dbReference type="EMBL" id="LT853697">
    <property type="protein sequence ID" value="SMQ51693.1"/>
    <property type="molecule type" value="Genomic_DNA"/>
</dbReference>
<accession>A0A1X7RW66</accession>
<protein>
    <submittedName>
        <fullName evidence="1">Uncharacterized protein</fullName>
    </submittedName>
</protein>
<sequence>MDPPAYEEIARSSDKAEFSRWDTKAATHLSIREEVGASRSQHVAALVEKLLPQIRERAKHGLSKMTLLIMPSDQAECSKRGQLVGYAHGEEPILIQLDGLYDGTQFWTQQEALELLRQQTLEAVFGNVPMIDVEEGPAFLGRPPAPQTKTSFWSRKQSTVRERVLPKQARPPVTVDVELDQASFRAENAFGLFETLRGRAVVLTIEVR</sequence>
<reference evidence="1 2" key="1">
    <citation type="submission" date="2016-06" db="EMBL/GenBank/DDBJ databases">
        <authorList>
            <person name="Kjaerup R.B."/>
            <person name="Dalgaard T.S."/>
            <person name="Juul-Madsen H.R."/>
        </authorList>
    </citation>
    <scope>NUCLEOTIDE SEQUENCE [LARGE SCALE GENOMIC DNA]</scope>
</reference>
<keyword evidence="2" id="KW-1185">Reference proteome</keyword>
<evidence type="ECO:0000313" key="1">
    <source>
        <dbReference type="EMBL" id="SMQ51693.1"/>
    </source>
</evidence>
<dbReference type="Proteomes" id="UP000215127">
    <property type="component" value="Chromosome 6"/>
</dbReference>
<gene>
    <name evidence="1" type="ORF">ZT3D7_G6846</name>
</gene>